<comment type="subcellular location">
    <subcellularLocation>
        <location evidence="1">Membrane</location>
        <topology evidence="1">Multi-pass membrane protein</topology>
    </subcellularLocation>
</comment>
<feature type="transmembrane region" description="Helical" evidence="7">
    <location>
        <begin position="29"/>
        <end position="47"/>
    </location>
</feature>
<evidence type="ECO:0000256" key="1">
    <source>
        <dbReference type="ARBA" id="ARBA00004141"/>
    </source>
</evidence>
<reference evidence="9 10" key="1">
    <citation type="submission" date="2024-11" db="EMBL/GenBank/DDBJ databases">
        <title>Chromosome-level genome assembly of Eucalyptus globulus Labill. provides insights into its genome evolution.</title>
        <authorList>
            <person name="Li X."/>
        </authorList>
    </citation>
    <scope>NUCLEOTIDE SEQUENCE [LARGE SCALE GENOMIC DNA]</scope>
    <source>
        <strain evidence="9">CL2024</strain>
        <tissue evidence="9">Fresh tender leaves</tissue>
    </source>
</reference>
<evidence type="ECO:0000256" key="5">
    <source>
        <dbReference type="ARBA" id="ARBA00023043"/>
    </source>
</evidence>
<evidence type="ECO:0000256" key="3">
    <source>
        <dbReference type="ARBA" id="ARBA00022737"/>
    </source>
</evidence>
<evidence type="ECO:0000256" key="4">
    <source>
        <dbReference type="ARBA" id="ARBA00022989"/>
    </source>
</evidence>
<feature type="transmembrane region" description="Helical" evidence="7">
    <location>
        <begin position="106"/>
        <end position="125"/>
    </location>
</feature>
<dbReference type="PANTHER" id="PTHR24186">
    <property type="entry name" value="PROTEIN PHOSPHATASE 1 REGULATORY SUBUNIT"/>
    <property type="match status" value="1"/>
</dbReference>
<evidence type="ECO:0000256" key="7">
    <source>
        <dbReference type="SAM" id="Phobius"/>
    </source>
</evidence>
<feature type="transmembrane region" description="Helical" evidence="7">
    <location>
        <begin position="131"/>
        <end position="149"/>
    </location>
</feature>
<organism evidence="9 10">
    <name type="scientific">Eucalyptus globulus</name>
    <name type="common">Tasmanian blue gum</name>
    <dbReference type="NCBI Taxonomy" id="34317"/>
    <lineage>
        <taxon>Eukaryota</taxon>
        <taxon>Viridiplantae</taxon>
        <taxon>Streptophyta</taxon>
        <taxon>Embryophyta</taxon>
        <taxon>Tracheophyta</taxon>
        <taxon>Spermatophyta</taxon>
        <taxon>Magnoliopsida</taxon>
        <taxon>eudicotyledons</taxon>
        <taxon>Gunneridae</taxon>
        <taxon>Pentapetalae</taxon>
        <taxon>rosids</taxon>
        <taxon>malvids</taxon>
        <taxon>Myrtales</taxon>
        <taxon>Myrtaceae</taxon>
        <taxon>Myrtoideae</taxon>
        <taxon>Eucalypteae</taxon>
        <taxon>Eucalyptus</taxon>
    </lineage>
</organism>
<keyword evidence="4 7" id="KW-1133">Transmembrane helix</keyword>
<accession>A0ABD3KGI7</accession>
<evidence type="ECO:0000259" key="8">
    <source>
        <dbReference type="Pfam" id="PF13962"/>
    </source>
</evidence>
<dbReference type="PANTHER" id="PTHR24186:SF37">
    <property type="entry name" value="PGG DOMAIN-CONTAINING PROTEIN"/>
    <property type="match status" value="1"/>
</dbReference>
<gene>
    <name evidence="9" type="ORF">ACJRO7_020372</name>
</gene>
<evidence type="ECO:0000256" key="6">
    <source>
        <dbReference type="ARBA" id="ARBA00023136"/>
    </source>
</evidence>
<dbReference type="EMBL" id="JBJKBG010000005">
    <property type="protein sequence ID" value="KAL3738970.1"/>
    <property type="molecule type" value="Genomic_DNA"/>
</dbReference>
<comment type="caution">
    <text evidence="9">The sequence shown here is derived from an EMBL/GenBank/DDBJ whole genome shotgun (WGS) entry which is preliminary data.</text>
</comment>
<feature type="domain" description="PGG" evidence="8">
    <location>
        <begin position="26"/>
        <end position="102"/>
    </location>
</feature>
<keyword evidence="5" id="KW-0040">ANK repeat</keyword>
<proteinExistence type="predicted"/>
<dbReference type="GO" id="GO:0016020">
    <property type="term" value="C:membrane"/>
    <property type="evidence" value="ECO:0007669"/>
    <property type="project" value="UniProtKB-SubCell"/>
</dbReference>
<keyword evidence="10" id="KW-1185">Reference proteome</keyword>
<evidence type="ECO:0000313" key="10">
    <source>
        <dbReference type="Proteomes" id="UP001634007"/>
    </source>
</evidence>
<sequence length="161" mass="17640">MANPPENPLKLLTVLFNHKGRDSPTEVRNVLLVVATLIAAVTFQAGVSPPGGVWQDSSSGRVPGEAIYASRTGPFYVFLVCNTLALASSINLIISLTWGFPFFLEVVVATVSMAVTYGSAIFAVTPKSDEQFRWLLFTGFVPFLLRLLIQMGKYYLFVMSK</sequence>
<evidence type="ECO:0000313" key="9">
    <source>
        <dbReference type="EMBL" id="KAL3738970.1"/>
    </source>
</evidence>
<dbReference type="InterPro" id="IPR026961">
    <property type="entry name" value="PGG_dom"/>
</dbReference>
<dbReference type="Pfam" id="PF13962">
    <property type="entry name" value="PGG"/>
    <property type="match status" value="1"/>
</dbReference>
<protein>
    <recommendedName>
        <fullName evidence="8">PGG domain-containing protein</fullName>
    </recommendedName>
</protein>
<feature type="transmembrane region" description="Helical" evidence="7">
    <location>
        <begin position="75"/>
        <end position="94"/>
    </location>
</feature>
<dbReference type="Proteomes" id="UP001634007">
    <property type="component" value="Unassembled WGS sequence"/>
</dbReference>
<name>A0ABD3KGI7_EUCGL</name>
<keyword evidence="3" id="KW-0677">Repeat</keyword>
<keyword evidence="6 7" id="KW-0472">Membrane</keyword>
<keyword evidence="2 7" id="KW-0812">Transmembrane</keyword>
<evidence type="ECO:0000256" key="2">
    <source>
        <dbReference type="ARBA" id="ARBA00022692"/>
    </source>
</evidence>
<dbReference type="AlphaFoldDB" id="A0ABD3KGI7"/>